<gene>
    <name evidence="1" type="ORF">L21SP2_3142</name>
</gene>
<sequence>MKRILFIASHTSPSLSVAALRSDFFIRELSATGYTVEVVRDCAKSYKSISKEKYTPAYSEYIITYSNSKILNILRWILTLIKVFSKGSYDLCFCSGGPFFYFPIAATLSKIFNIPCVLDFRDPWIVPEINCIIGLRQRILFLLQNISMRFAILVINVQDEITDAYKKLYGKLGKNDFSKFITIRNGYIPMKLHPSQLVIHDELQSIKIVVLGKLAYYSSTDCIELAKAIKELNSKKRTVLWQFGEYESEIAYYFDHFGIPDRYINFGRVRYEEMLSKATMADIMIVNHRTKYALGTKTYDYIYLNKPIIGMVNPDYGIHKLLERFPGYRRARMQNDITKAIVDLVDGNEEKLYPKSIDIGQYSRKSQSELLVSYINSILGD</sequence>
<proteinExistence type="predicted"/>
<dbReference type="SUPFAM" id="SSF53756">
    <property type="entry name" value="UDP-Glycosyltransferase/glycogen phosphorylase"/>
    <property type="match status" value="1"/>
</dbReference>
<dbReference type="Proteomes" id="UP000018680">
    <property type="component" value="Chromosome"/>
</dbReference>
<dbReference type="RefSeq" id="WP_024269380.1">
    <property type="nucleotide sequence ID" value="NC_023035.1"/>
</dbReference>
<name>V5WLI8_9SPIO</name>
<dbReference type="OrthoDB" id="9811902at2"/>
<evidence type="ECO:0000313" key="1">
    <source>
        <dbReference type="EMBL" id="AHC16484.1"/>
    </source>
</evidence>
<evidence type="ECO:0000313" key="2">
    <source>
        <dbReference type="Proteomes" id="UP000018680"/>
    </source>
</evidence>
<keyword evidence="2" id="KW-1185">Reference proteome</keyword>
<dbReference type="HOGENOM" id="CLU_725389_0_0_12"/>
<protein>
    <recommendedName>
        <fullName evidence="3">Glycosyltransferase subfamily 4-like N-terminal domain-containing protein</fullName>
    </recommendedName>
</protein>
<reference evidence="1 2" key="1">
    <citation type="journal article" date="2015" name="Stand. Genomic Sci.">
        <title>Complete genome sequence and description of Salinispira pacifica gen. nov., sp. nov., a novel spirochaete isolated form a hypersaline microbial mat.</title>
        <authorList>
            <person name="Ben Hania W."/>
            <person name="Joseph M."/>
            <person name="Schumann P."/>
            <person name="Bunk B."/>
            <person name="Fiebig A."/>
            <person name="Sproer C."/>
            <person name="Klenk H.P."/>
            <person name="Fardeau M.L."/>
            <person name="Spring S."/>
        </authorList>
    </citation>
    <scope>NUCLEOTIDE SEQUENCE [LARGE SCALE GENOMIC DNA]</scope>
    <source>
        <strain evidence="1 2">L21-RPul-D2</strain>
    </source>
</reference>
<dbReference type="eggNOG" id="COG0438">
    <property type="taxonomic scope" value="Bacteria"/>
</dbReference>
<dbReference type="STRING" id="1307761.L21SP2_3142"/>
<evidence type="ECO:0008006" key="3">
    <source>
        <dbReference type="Google" id="ProtNLM"/>
    </source>
</evidence>
<dbReference type="Gene3D" id="3.40.50.2000">
    <property type="entry name" value="Glycogen Phosphorylase B"/>
    <property type="match status" value="1"/>
</dbReference>
<dbReference type="KEGG" id="slr:L21SP2_3142"/>
<dbReference type="EMBL" id="CP006939">
    <property type="protein sequence ID" value="AHC16484.1"/>
    <property type="molecule type" value="Genomic_DNA"/>
</dbReference>
<accession>V5WLI8</accession>
<dbReference type="AlphaFoldDB" id="V5WLI8"/>
<organism evidence="1 2">
    <name type="scientific">Salinispira pacifica</name>
    <dbReference type="NCBI Taxonomy" id="1307761"/>
    <lineage>
        <taxon>Bacteria</taxon>
        <taxon>Pseudomonadati</taxon>
        <taxon>Spirochaetota</taxon>
        <taxon>Spirochaetia</taxon>
        <taxon>Spirochaetales</taxon>
        <taxon>Spirochaetaceae</taxon>
        <taxon>Salinispira</taxon>
    </lineage>
</organism>